<dbReference type="EMBL" id="CATQJA010002651">
    <property type="protein sequence ID" value="CAJ0577543.1"/>
    <property type="molecule type" value="Genomic_DNA"/>
</dbReference>
<gene>
    <name evidence="5" type="ORF">MSPICULIGERA_LOCUS15815</name>
</gene>
<organism evidence="5 6">
    <name type="scientific">Mesorhabditis spiculigera</name>
    <dbReference type="NCBI Taxonomy" id="96644"/>
    <lineage>
        <taxon>Eukaryota</taxon>
        <taxon>Metazoa</taxon>
        <taxon>Ecdysozoa</taxon>
        <taxon>Nematoda</taxon>
        <taxon>Chromadorea</taxon>
        <taxon>Rhabditida</taxon>
        <taxon>Rhabditina</taxon>
        <taxon>Rhabditomorpha</taxon>
        <taxon>Rhabditoidea</taxon>
        <taxon>Rhabditidae</taxon>
        <taxon>Mesorhabditinae</taxon>
        <taxon>Mesorhabditis</taxon>
    </lineage>
</organism>
<feature type="non-terminal residue" evidence="5">
    <location>
        <position position="1"/>
    </location>
</feature>
<feature type="domain" description="Amidase" evidence="4">
    <location>
        <begin position="91"/>
        <end position="526"/>
    </location>
</feature>
<evidence type="ECO:0000313" key="6">
    <source>
        <dbReference type="Proteomes" id="UP001177023"/>
    </source>
</evidence>
<keyword evidence="3" id="KW-0472">Membrane</keyword>
<feature type="transmembrane region" description="Helical" evidence="3">
    <location>
        <begin position="35"/>
        <end position="57"/>
    </location>
</feature>
<proteinExistence type="inferred from homology"/>
<protein>
    <recommendedName>
        <fullName evidence="4">Amidase domain-containing protein</fullName>
    </recommendedName>
</protein>
<evidence type="ECO:0000256" key="1">
    <source>
        <dbReference type="ARBA" id="ARBA00009199"/>
    </source>
</evidence>
<dbReference type="PANTHER" id="PTHR43372:SF4">
    <property type="entry name" value="FATTY-ACID AMIDE HYDROLASE 2"/>
    <property type="match status" value="1"/>
</dbReference>
<dbReference type="InterPro" id="IPR020556">
    <property type="entry name" value="Amidase_CS"/>
</dbReference>
<accession>A0AA36D0Y1</accession>
<dbReference type="InterPro" id="IPR023631">
    <property type="entry name" value="Amidase_dom"/>
</dbReference>
<feature type="active site" description="Charge relay system" evidence="2">
    <location>
        <position position="149"/>
    </location>
</feature>
<dbReference type="InterPro" id="IPR052739">
    <property type="entry name" value="FAAH2"/>
</dbReference>
<name>A0AA36D0Y1_9BILA</name>
<keyword evidence="6" id="KW-1185">Reference proteome</keyword>
<dbReference type="InterPro" id="IPR036928">
    <property type="entry name" value="AS_sf"/>
</dbReference>
<dbReference type="PIRSF" id="PIRSF001221">
    <property type="entry name" value="Amidase_fungi"/>
    <property type="match status" value="1"/>
</dbReference>
<dbReference type="PANTHER" id="PTHR43372">
    <property type="entry name" value="FATTY-ACID AMIDE HYDROLASE"/>
    <property type="match status" value="1"/>
</dbReference>
<evidence type="ECO:0000256" key="2">
    <source>
        <dbReference type="PIRSR" id="PIRSR001221-1"/>
    </source>
</evidence>
<keyword evidence="3" id="KW-1133">Transmembrane helix</keyword>
<reference evidence="5" key="1">
    <citation type="submission" date="2023-06" db="EMBL/GenBank/DDBJ databases">
        <authorList>
            <person name="Delattre M."/>
        </authorList>
    </citation>
    <scope>NUCLEOTIDE SEQUENCE</scope>
    <source>
        <strain evidence="5">AF72</strain>
    </source>
</reference>
<evidence type="ECO:0000259" key="4">
    <source>
        <dbReference type="Pfam" id="PF01425"/>
    </source>
</evidence>
<dbReference type="SUPFAM" id="SSF75304">
    <property type="entry name" value="Amidase signature (AS) enzymes"/>
    <property type="match status" value="1"/>
</dbReference>
<dbReference type="PROSITE" id="PS00571">
    <property type="entry name" value="AMIDASES"/>
    <property type="match status" value="1"/>
</dbReference>
<keyword evidence="3" id="KW-0812">Transmembrane</keyword>
<dbReference type="Pfam" id="PF01425">
    <property type="entry name" value="Amidase"/>
    <property type="match status" value="1"/>
</dbReference>
<dbReference type="GO" id="GO:0012505">
    <property type="term" value="C:endomembrane system"/>
    <property type="evidence" value="ECO:0007669"/>
    <property type="project" value="TreeGrafter"/>
</dbReference>
<evidence type="ECO:0000313" key="5">
    <source>
        <dbReference type="EMBL" id="CAJ0577543.1"/>
    </source>
</evidence>
<sequence length="545" mass="60464">MSVEMCDRRKGGTILAPQQLAFMFIYHLLVKIEPVLAVFSLFYFHCVNLFFGFIHLFTNRVSVPKPQDELLQISATQAADMIRKREVSSSELVEVFIRRIDQINHIINAVVIPNFDDARAQAARVDDRLDQLDDAQREKPLLGVPFTLKDCIEVAGLPCSNGMYCRRETIAEKDAAVVARLKSAGGIVLAVTNVPEVCMWWESVNTIYGRSHNPYDNRRITGGSSGGEAALVASAATAVGVGSDIGGSIRMPSFFNGVFGLKPTPGVVPLQGHLPGAIPGYRAQMLRIGPICRFAEDLSTMLKVMGGPAAVELRLDDPVQMRKMKIYYMEGLHTPLAENIHDDMLHTLKRAVKYFVRKYDLTAIRVDLPLAHLALQFFLVSMYIEGEPSFRQHLDELKGSVNCFWELLKYPFGQSHHTLPALITAIIDNPNGPFSETLVKELRYKRDQLVREMRELLQGDGILLFPSFPHTAPYHHQPLLKPLNFAYTALFNALAVPVVQCPMGLAKNGMPLGVQVVGAPNSDRLLIACAKDLEEGFGGWVPPSS</sequence>
<feature type="active site" description="Acyl-ester intermediate" evidence="2">
    <location>
        <position position="248"/>
    </location>
</feature>
<comment type="caution">
    <text evidence="5">The sequence shown here is derived from an EMBL/GenBank/DDBJ whole genome shotgun (WGS) entry which is preliminary data.</text>
</comment>
<comment type="similarity">
    <text evidence="1">Belongs to the amidase family.</text>
</comment>
<evidence type="ECO:0000256" key="3">
    <source>
        <dbReference type="SAM" id="Phobius"/>
    </source>
</evidence>
<dbReference type="Proteomes" id="UP001177023">
    <property type="component" value="Unassembled WGS sequence"/>
</dbReference>
<feature type="active site" description="Charge relay system" evidence="2">
    <location>
        <position position="224"/>
    </location>
</feature>
<dbReference type="Gene3D" id="3.90.1300.10">
    <property type="entry name" value="Amidase signature (AS) domain"/>
    <property type="match status" value="1"/>
</dbReference>
<dbReference type="AlphaFoldDB" id="A0AA36D0Y1"/>